<proteinExistence type="predicted"/>
<evidence type="ECO:0000259" key="3">
    <source>
        <dbReference type="Pfam" id="PF00031"/>
    </source>
</evidence>
<feature type="domain" description="Cystatin" evidence="3">
    <location>
        <begin position="36"/>
        <end position="84"/>
    </location>
</feature>
<dbReference type="PANTHER" id="PTHR43058:SF1">
    <property type="entry name" value="DUF427 DOMAIN-CONTAINING PROTEIN"/>
    <property type="match status" value="1"/>
</dbReference>
<dbReference type="CDD" id="cd00042">
    <property type="entry name" value="CY"/>
    <property type="match status" value="2"/>
</dbReference>
<accession>A0A2P6VKF8</accession>
<dbReference type="Gene3D" id="3.10.450.10">
    <property type="match status" value="2"/>
</dbReference>
<dbReference type="OrthoDB" id="18996at2759"/>
<protein>
    <submittedName>
        <fullName evidence="5">DUF427-domain-containing protein isoform B</fullName>
    </submittedName>
</protein>
<feature type="domain" description="DUF427" evidence="4">
    <location>
        <begin position="254"/>
        <end position="345"/>
    </location>
</feature>
<feature type="region of interest" description="Disordered" evidence="2">
    <location>
        <begin position="217"/>
        <end position="243"/>
    </location>
</feature>
<evidence type="ECO:0000313" key="5">
    <source>
        <dbReference type="EMBL" id="PSC74540.1"/>
    </source>
</evidence>
<evidence type="ECO:0000256" key="2">
    <source>
        <dbReference type="SAM" id="MobiDB-lite"/>
    </source>
</evidence>
<evidence type="ECO:0000259" key="4">
    <source>
        <dbReference type="Pfam" id="PF04248"/>
    </source>
</evidence>
<organism evidence="5 6">
    <name type="scientific">Micractinium conductrix</name>
    <dbReference type="NCBI Taxonomy" id="554055"/>
    <lineage>
        <taxon>Eukaryota</taxon>
        <taxon>Viridiplantae</taxon>
        <taxon>Chlorophyta</taxon>
        <taxon>core chlorophytes</taxon>
        <taxon>Trebouxiophyceae</taxon>
        <taxon>Chlorellales</taxon>
        <taxon>Chlorellaceae</taxon>
        <taxon>Chlorella clade</taxon>
        <taxon>Micractinium</taxon>
    </lineage>
</organism>
<dbReference type="GO" id="GO:0004869">
    <property type="term" value="F:cysteine-type endopeptidase inhibitor activity"/>
    <property type="evidence" value="ECO:0007669"/>
    <property type="project" value="UniProtKB-KW"/>
</dbReference>
<dbReference type="Proteomes" id="UP000239649">
    <property type="component" value="Unassembled WGS sequence"/>
</dbReference>
<dbReference type="SUPFAM" id="SSF54403">
    <property type="entry name" value="Cystatin/monellin"/>
    <property type="match status" value="2"/>
</dbReference>
<dbReference type="InterPro" id="IPR038694">
    <property type="entry name" value="DUF427_sf"/>
</dbReference>
<evidence type="ECO:0000313" key="6">
    <source>
        <dbReference type="Proteomes" id="UP000239649"/>
    </source>
</evidence>
<name>A0A2P6VKF8_9CHLO</name>
<dbReference type="PANTHER" id="PTHR43058">
    <property type="entry name" value="SLR0655 PROTEIN"/>
    <property type="match status" value="1"/>
</dbReference>
<dbReference type="AlphaFoldDB" id="A0A2P6VKF8"/>
<dbReference type="InterPro" id="IPR046350">
    <property type="entry name" value="Cystatin_sf"/>
</dbReference>
<evidence type="ECO:0000256" key="1">
    <source>
        <dbReference type="ARBA" id="ARBA00022704"/>
    </source>
</evidence>
<keyword evidence="1" id="KW-0646">Protease inhibitor</keyword>
<dbReference type="PROSITE" id="PS00287">
    <property type="entry name" value="CYSTATIN"/>
    <property type="match status" value="1"/>
</dbReference>
<comment type="caution">
    <text evidence="5">The sequence shown here is derived from an EMBL/GenBank/DDBJ whole genome shotgun (WGS) entry which is preliminary data.</text>
</comment>
<keyword evidence="6" id="KW-1185">Reference proteome</keyword>
<gene>
    <name evidence="5" type="ORF">C2E20_2404</name>
</gene>
<feature type="compositionally biased region" description="Gly residues" evidence="2">
    <location>
        <begin position="219"/>
        <end position="231"/>
    </location>
</feature>
<dbReference type="Pfam" id="PF00031">
    <property type="entry name" value="Cystatin"/>
    <property type="match status" value="1"/>
</dbReference>
<dbReference type="EMBL" id="LHPF02000004">
    <property type="protein sequence ID" value="PSC74540.1"/>
    <property type="molecule type" value="Genomic_DNA"/>
</dbReference>
<reference evidence="5 6" key="1">
    <citation type="journal article" date="2018" name="Plant J.">
        <title>Genome sequences of Chlorella sorokiniana UTEX 1602 and Micractinium conductrix SAG 241.80: implications to maltose excretion by a green alga.</title>
        <authorList>
            <person name="Arriola M.B."/>
            <person name="Velmurugan N."/>
            <person name="Zhang Y."/>
            <person name="Plunkett M.H."/>
            <person name="Hondzo H."/>
            <person name="Barney B.M."/>
        </authorList>
    </citation>
    <scope>NUCLEOTIDE SEQUENCE [LARGE SCALE GENOMIC DNA]</scope>
    <source>
        <strain evidence="5 6">SAG 241.80</strain>
    </source>
</reference>
<keyword evidence="1" id="KW-0789">Thiol protease inhibitor</keyword>
<dbReference type="InterPro" id="IPR007361">
    <property type="entry name" value="DUF427"/>
</dbReference>
<dbReference type="Pfam" id="PF04248">
    <property type="entry name" value="NTP_transf_9"/>
    <property type="match status" value="1"/>
</dbReference>
<dbReference type="InterPro" id="IPR018073">
    <property type="entry name" value="Prot_inh_cystat_CS"/>
</dbReference>
<dbReference type="InterPro" id="IPR000010">
    <property type="entry name" value="Cystatin_dom"/>
</dbReference>
<sequence length="386" mass="41336">MLGGFKTVSDHANDAGVAAAQGAVAEALAGKLGAPPSLVEVLSAQTQVVAGINYKLTLKVDAAAKGVHYYEAKVWQRLPHEGGKLEVTTLNELSPEQARACTGQAAEPAAGGADEFTQNPEVDDAAGYAVQQLSEQSNSLFPYTLKRVLSSRVHKTSSGVSHVMRLQLSHGSMPDQVYEVEVENPGGAYQLKNSRQVMTECNRPHCRGVIRLTQQAGGRVDGGSSCGGGGAQKKESAAAYPRPPALEKTSRRLRVLLGGQVVADSTDAYRVLETHHPPAYYLPPRDVDTSLLTRSQGGATFCEWKGSATYWDVTAGGQTAKRRVWSYEAPTEPFKPITGYLSFYATPFECWVDEERVQPQEGSFYGGWVSSDVEGPFKGGPGTAGW</sequence>
<dbReference type="Gene3D" id="2.170.150.40">
    <property type="entry name" value="Domain of unknown function (DUF427)"/>
    <property type="match status" value="1"/>
</dbReference>